<proteinExistence type="predicted"/>
<protein>
    <submittedName>
        <fullName evidence="1">Uncharacterized protein</fullName>
    </submittedName>
</protein>
<dbReference type="HOGENOM" id="CLU_3422793_0_0_0"/>
<organism evidence="1 2">
    <name type="scientific">Methylomirabilis oxygeniifera</name>
    <dbReference type="NCBI Taxonomy" id="671143"/>
    <lineage>
        <taxon>Bacteria</taxon>
        <taxon>Candidatus Methylomirabilota</taxon>
        <taxon>Candidatus Methylomirabilia</taxon>
        <taxon>Candidatus Methylomirabilales</taxon>
        <taxon>Candidatus Methylomirabilaceae</taxon>
        <taxon>Candidatus Methylomirabilis</taxon>
    </lineage>
</organism>
<dbReference type="STRING" id="671143.DAMO_0517"/>
<evidence type="ECO:0000313" key="2">
    <source>
        <dbReference type="Proteomes" id="UP000006898"/>
    </source>
</evidence>
<dbReference type="EMBL" id="FP565575">
    <property type="protein sequence ID" value="CBE67593.1"/>
    <property type="molecule type" value="Genomic_DNA"/>
</dbReference>
<name>D5MK10_METO1</name>
<reference evidence="1 2" key="1">
    <citation type="journal article" date="2010" name="Nature">
        <title>Nitrite-driven anaerobic methane oxidation by oxygenic bacteria.</title>
        <authorList>
            <person name="Ettwig K.F."/>
            <person name="Butler M.K."/>
            <person name="Le Paslier D."/>
            <person name="Pelletier E."/>
            <person name="Mangenot S."/>
            <person name="Kuypers M.M.M."/>
            <person name="Schreiber F."/>
            <person name="Dutilh B.E."/>
            <person name="Zedelius J."/>
            <person name="de Beer D."/>
            <person name="Gloerich J."/>
            <person name="Wessels H.J.C.T."/>
            <person name="van Allen T."/>
            <person name="Luesken F."/>
            <person name="Wu M."/>
            <person name="van de Pas-Schoonen K.T."/>
            <person name="Op den Camp H.J.M."/>
            <person name="Janssen-Megens E.M."/>
            <person name="Francoijs K-J."/>
            <person name="Stunnenberg H."/>
            <person name="Weissenbach J."/>
            <person name="Jetten M.S.M."/>
            <person name="Strous M."/>
        </authorList>
    </citation>
    <scope>NUCLEOTIDE SEQUENCE [LARGE SCALE GENOMIC DNA]</scope>
</reference>
<evidence type="ECO:0000313" key="1">
    <source>
        <dbReference type="EMBL" id="CBE67593.1"/>
    </source>
</evidence>
<dbReference type="AlphaFoldDB" id="D5MK10"/>
<dbReference type="KEGG" id="mox:DAMO_0517"/>
<gene>
    <name evidence="1" type="ORF">DAMO_0517</name>
</gene>
<dbReference type="Proteomes" id="UP000006898">
    <property type="component" value="Chromosome"/>
</dbReference>
<sequence length="23" mass="2746">MNGTCKECWMHATYYIQVVSLHM</sequence>
<accession>D5MK10</accession>